<evidence type="ECO:0000256" key="1">
    <source>
        <dbReference type="SAM" id="Phobius"/>
    </source>
</evidence>
<proteinExistence type="predicted"/>
<keyword evidence="1" id="KW-0472">Membrane</keyword>
<dbReference type="InterPro" id="IPR001872">
    <property type="entry name" value="Peptidase_A8"/>
</dbReference>
<keyword evidence="3" id="KW-1185">Reference proteome</keyword>
<accession>A0A1M7YK38</accession>
<feature type="transmembrane region" description="Helical" evidence="1">
    <location>
        <begin position="133"/>
        <end position="150"/>
    </location>
</feature>
<name>A0A1M7YK38_9FIRM</name>
<keyword evidence="1" id="KW-1133">Transmembrane helix</keyword>
<dbReference type="GO" id="GO:0006508">
    <property type="term" value="P:proteolysis"/>
    <property type="evidence" value="ECO:0007669"/>
    <property type="project" value="InterPro"/>
</dbReference>
<feature type="transmembrane region" description="Helical" evidence="1">
    <location>
        <begin position="60"/>
        <end position="83"/>
    </location>
</feature>
<dbReference type="Proteomes" id="UP000184612">
    <property type="component" value="Unassembled WGS sequence"/>
</dbReference>
<dbReference type="GO" id="GO:0004190">
    <property type="term" value="F:aspartic-type endopeptidase activity"/>
    <property type="evidence" value="ECO:0007669"/>
    <property type="project" value="InterPro"/>
</dbReference>
<sequence length="160" mass="18229">MRKKIIVFGALISIDQLLKGIVYYTLMGADYRTANGKLGFFPYMNKDQLSVFNNELNMNLSLGILLIINIISIIALVLIYILFKKREYTDRYFDYAILIMEAGCVCSLADKLLYQGSLDYLLAGNKICDAKDIYLGAGIVLFCIYLYYYGRHKRNSAHTG</sequence>
<dbReference type="STRING" id="1121345.SAMN02745217_03897"/>
<evidence type="ECO:0000313" key="3">
    <source>
        <dbReference type="Proteomes" id="UP000184612"/>
    </source>
</evidence>
<dbReference type="Pfam" id="PF01252">
    <property type="entry name" value="Peptidase_A8"/>
    <property type="match status" value="1"/>
</dbReference>
<dbReference type="AlphaFoldDB" id="A0A1M7YK38"/>
<feature type="transmembrane region" description="Helical" evidence="1">
    <location>
        <begin position="95"/>
        <end position="113"/>
    </location>
</feature>
<dbReference type="GO" id="GO:0016020">
    <property type="term" value="C:membrane"/>
    <property type="evidence" value="ECO:0007669"/>
    <property type="project" value="InterPro"/>
</dbReference>
<reference evidence="2 3" key="1">
    <citation type="submission" date="2016-12" db="EMBL/GenBank/DDBJ databases">
        <authorList>
            <person name="Song W.-J."/>
            <person name="Kurnit D.M."/>
        </authorList>
    </citation>
    <scope>NUCLEOTIDE SEQUENCE [LARGE SCALE GENOMIC DNA]</scope>
    <source>
        <strain evidence="2 3">DSM 12503</strain>
    </source>
</reference>
<keyword evidence="1" id="KW-0812">Transmembrane</keyword>
<organism evidence="2 3">
    <name type="scientific">Anaerocolumna xylanovorans DSM 12503</name>
    <dbReference type="NCBI Taxonomy" id="1121345"/>
    <lineage>
        <taxon>Bacteria</taxon>
        <taxon>Bacillati</taxon>
        <taxon>Bacillota</taxon>
        <taxon>Clostridia</taxon>
        <taxon>Lachnospirales</taxon>
        <taxon>Lachnospiraceae</taxon>
        <taxon>Anaerocolumna</taxon>
    </lineage>
</organism>
<protein>
    <submittedName>
        <fullName evidence="2">Signal peptidase (SPase) II</fullName>
    </submittedName>
</protein>
<dbReference type="OrthoDB" id="1653128at2"/>
<dbReference type="EMBL" id="FRFD01000012">
    <property type="protein sequence ID" value="SHO52984.1"/>
    <property type="molecule type" value="Genomic_DNA"/>
</dbReference>
<evidence type="ECO:0000313" key="2">
    <source>
        <dbReference type="EMBL" id="SHO52984.1"/>
    </source>
</evidence>
<gene>
    <name evidence="2" type="ORF">SAMN02745217_03897</name>
</gene>
<dbReference type="RefSeq" id="WP_073590532.1">
    <property type="nucleotide sequence ID" value="NZ_FRFD01000012.1"/>
</dbReference>